<gene>
    <name evidence="5" type="primary">yecD_2</name>
    <name evidence="4" type="ORF">I5Q09_21160</name>
    <name evidence="3" type="ORF">IRZ65_22180</name>
    <name evidence="5" type="ORF">NCTC11842_05682</name>
</gene>
<dbReference type="RefSeq" id="WP_010798746.1">
    <property type="nucleotide sequence ID" value="NZ_CP044085.1"/>
</dbReference>
<dbReference type="Gene3D" id="3.40.50.850">
    <property type="entry name" value="Isochorismatase-like"/>
    <property type="match status" value="1"/>
</dbReference>
<keyword evidence="7" id="KW-1185">Reference proteome</keyword>
<evidence type="ECO:0000259" key="2">
    <source>
        <dbReference type="Pfam" id="PF00857"/>
    </source>
</evidence>
<evidence type="ECO:0000313" key="6">
    <source>
        <dbReference type="Proteomes" id="UP000250443"/>
    </source>
</evidence>
<reference evidence="5 6" key="1">
    <citation type="submission" date="2018-06" db="EMBL/GenBank/DDBJ databases">
        <authorList>
            <consortium name="Pathogen Informatics"/>
            <person name="Doyle S."/>
        </authorList>
    </citation>
    <scope>NUCLEOTIDE SEQUENCE [LARGE SCALE GENOMIC DNA]</scope>
    <source>
        <strain evidence="5 6">NCTC11842</strain>
    </source>
</reference>
<dbReference type="Proteomes" id="UP000638986">
    <property type="component" value="Unassembled WGS sequence"/>
</dbReference>
<dbReference type="Proteomes" id="UP000250443">
    <property type="component" value="Unassembled WGS sequence"/>
</dbReference>
<dbReference type="CDD" id="cd01014">
    <property type="entry name" value="nicotinamidase_related"/>
    <property type="match status" value="1"/>
</dbReference>
<name>A0A2X2D8Z1_PSELU</name>
<keyword evidence="1 5" id="KW-0378">Hydrolase</keyword>
<evidence type="ECO:0000313" key="4">
    <source>
        <dbReference type="EMBL" id="MBH3441195.1"/>
    </source>
</evidence>
<dbReference type="EC" id="3.-.-.-" evidence="5"/>
<protein>
    <submittedName>
        <fullName evidence="3">Cysteine hydrolase</fullName>
    </submittedName>
    <submittedName>
        <fullName evidence="5">Isochorismatase hydrolase</fullName>
        <ecNumber evidence="5">3.-.-.-</ecNumber>
    </submittedName>
</protein>
<dbReference type="InterPro" id="IPR036380">
    <property type="entry name" value="Isochorismatase-like_sf"/>
</dbReference>
<sequence>MHALLILDMQVGLFQGPDKPWLGDRLLSTLNDLIYRAQKAGSPVFLARHTGPAGSPIEPGSPFTQLVNGLALEGSEIIFDKTRPNAFAFTNLAEQLRSKGVDTVLIAGMKTQYCIDSTCRAARDLGFEAILIEDGHTCSDTPVMSANAIIDHHNATLVGAFCQVMKATECEFK</sequence>
<dbReference type="EMBL" id="JADMCD010000016">
    <property type="protein sequence ID" value="MBF8643376.1"/>
    <property type="molecule type" value="Genomic_DNA"/>
</dbReference>
<dbReference type="PANTHER" id="PTHR43540">
    <property type="entry name" value="PEROXYUREIDOACRYLATE/UREIDOACRYLATE AMIDOHYDROLASE-RELATED"/>
    <property type="match status" value="1"/>
</dbReference>
<proteinExistence type="predicted"/>
<evidence type="ECO:0000313" key="8">
    <source>
        <dbReference type="Proteomes" id="UP000638986"/>
    </source>
</evidence>
<reference evidence="3 7" key="2">
    <citation type="submission" date="2020-10" db="EMBL/GenBank/DDBJ databases">
        <title>Genome sequences of Pseudomonas isolates.</title>
        <authorList>
            <person name="Wessels L."/>
            <person name="Reich F."/>
            <person name="Hammerl J."/>
        </authorList>
    </citation>
    <scope>NUCLEOTIDE SEQUENCE [LARGE SCALE GENOMIC DNA]</scope>
    <source>
        <strain evidence="3 7">20-MO00624-0</strain>
    </source>
</reference>
<evidence type="ECO:0000313" key="3">
    <source>
        <dbReference type="EMBL" id="MBF8643376.1"/>
    </source>
</evidence>
<dbReference type="PANTHER" id="PTHR43540:SF14">
    <property type="entry name" value="ISOCHORISMATASE"/>
    <property type="match status" value="1"/>
</dbReference>
<dbReference type="Pfam" id="PF00857">
    <property type="entry name" value="Isochorismatase"/>
    <property type="match status" value="1"/>
</dbReference>
<evidence type="ECO:0000256" key="1">
    <source>
        <dbReference type="ARBA" id="ARBA00022801"/>
    </source>
</evidence>
<dbReference type="InterPro" id="IPR050272">
    <property type="entry name" value="Isochorismatase-like_hydrls"/>
</dbReference>
<dbReference type="SUPFAM" id="SSF52499">
    <property type="entry name" value="Isochorismatase-like hydrolases"/>
    <property type="match status" value="1"/>
</dbReference>
<organism evidence="5 6">
    <name type="scientific">Pseudomonas luteola</name>
    <dbReference type="NCBI Taxonomy" id="47886"/>
    <lineage>
        <taxon>Bacteria</taxon>
        <taxon>Pseudomonadati</taxon>
        <taxon>Pseudomonadota</taxon>
        <taxon>Gammaproteobacteria</taxon>
        <taxon>Pseudomonadales</taxon>
        <taxon>Pseudomonadaceae</taxon>
        <taxon>Pseudomonas</taxon>
    </lineage>
</organism>
<dbReference type="InterPro" id="IPR000868">
    <property type="entry name" value="Isochorismatase-like_dom"/>
</dbReference>
<reference evidence="4 8" key="3">
    <citation type="submission" date="2020-11" db="EMBL/GenBank/DDBJ databases">
        <title>Enhanced detection system for hospital associated transmission using whole genome sequencing surveillance.</title>
        <authorList>
            <person name="Harrison L.H."/>
            <person name="Van Tyne D."/>
            <person name="Marsh J.W."/>
            <person name="Griffith M.P."/>
            <person name="Snyder D.J."/>
            <person name="Cooper V.S."/>
            <person name="Mustapha M."/>
        </authorList>
    </citation>
    <scope>NUCLEOTIDE SEQUENCE [LARGE SCALE GENOMIC DNA]</scope>
    <source>
        <strain evidence="4 8">PSB00013</strain>
    </source>
</reference>
<evidence type="ECO:0000313" key="5">
    <source>
        <dbReference type="EMBL" id="SPZ16648.1"/>
    </source>
</evidence>
<dbReference type="Proteomes" id="UP000626180">
    <property type="component" value="Unassembled WGS sequence"/>
</dbReference>
<accession>A0A2X2D8Z1</accession>
<evidence type="ECO:0000313" key="7">
    <source>
        <dbReference type="Proteomes" id="UP000626180"/>
    </source>
</evidence>
<dbReference type="GO" id="GO:0016787">
    <property type="term" value="F:hydrolase activity"/>
    <property type="evidence" value="ECO:0007669"/>
    <property type="project" value="UniProtKB-KW"/>
</dbReference>
<dbReference type="AlphaFoldDB" id="A0A2X2D8Z1"/>
<dbReference type="EMBL" id="JADTXM010000018">
    <property type="protein sequence ID" value="MBH3441195.1"/>
    <property type="molecule type" value="Genomic_DNA"/>
</dbReference>
<dbReference type="EMBL" id="UAUF01000015">
    <property type="protein sequence ID" value="SPZ16648.1"/>
    <property type="molecule type" value="Genomic_DNA"/>
</dbReference>
<feature type="domain" description="Isochorismatase-like" evidence="2">
    <location>
        <begin position="3"/>
        <end position="140"/>
    </location>
</feature>